<dbReference type="STRING" id="96561.Dole_3136"/>
<dbReference type="AlphaFoldDB" id="A8ZZR7"/>
<reference evidence="1 2" key="1">
    <citation type="submission" date="2007-10" db="EMBL/GenBank/DDBJ databases">
        <title>Complete sequence of Desulfococcus oleovorans Hxd3.</title>
        <authorList>
            <consortium name="US DOE Joint Genome Institute"/>
            <person name="Copeland A."/>
            <person name="Lucas S."/>
            <person name="Lapidus A."/>
            <person name="Barry K."/>
            <person name="Glavina del Rio T."/>
            <person name="Dalin E."/>
            <person name="Tice H."/>
            <person name="Pitluck S."/>
            <person name="Kiss H."/>
            <person name="Brettin T."/>
            <person name="Bruce D."/>
            <person name="Detter J.C."/>
            <person name="Han C."/>
            <person name="Schmutz J."/>
            <person name="Larimer F."/>
            <person name="Land M."/>
            <person name="Hauser L."/>
            <person name="Kyrpides N."/>
            <person name="Kim E."/>
            <person name="Wawrik B."/>
            <person name="Richardson P."/>
        </authorList>
    </citation>
    <scope>NUCLEOTIDE SEQUENCE [LARGE SCALE GENOMIC DNA]</scope>
    <source>
        <strain evidence="2">DSM 6200 / JCM 39069 / Hxd3</strain>
    </source>
</reference>
<dbReference type="OrthoDB" id="9799040at2"/>
<dbReference type="EMBL" id="CP000859">
    <property type="protein sequence ID" value="ABW68939.1"/>
    <property type="molecule type" value="Genomic_DNA"/>
</dbReference>
<gene>
    <name evidence="1" type="ordered locus">Dole_3136</name>
</gene>
<dbReference type="Proteomes" id="UP000008561">
    <property type="component" value="Chromosome"/>
</dbReference>
<dbReference type="InterPro" id="IPR010985">
    <property type="entry name" value="Ribbon_hlx_hlx"/>
</dbReference>
<organism evidence="1 2">
    <name type="scientific">Desulfosudis oleivorans (strain DSM 6200 / JCM 39069 / Hxd3)</name>
    <name type="common">Desulfococcus oleovorans</name>
    <dbReference type="NCBI Taxonomy" id="96561"/>
    <lineage>
        <taxon>Bacteria</taxon>
        <taxon>Pseudomonadati</taxon>
        <taxon>Thermodesulfobacteriota</taxon>
        <taxon>Desulfobacteria</taxon>
        <taxon>Desulfobacterales</taxon>
        <taxon>Desulfosudaceae</taxon>
        <taxon>Desulfosudis</taxon>
    </lineage>
</organism>
<name>A8ZZR7_DESOH</name>
<protein>
    <submittedName>
        <fullName evidence="1">Uncharacterized protein</fullName>
    </submittedName>
</protein>
<dbReference type="SUPFAM" id="SSF47598">
    <property type="entry name" value="Ribbon-helix-helix"/>
    <property type="match status" value="1"/>
</dbReference>
<evidence type="ECO:0000313" key="1">
    <source>
        <dbReference type="EMBL" id="ABW68939.1"/>
    </source>
</evidence>
<proteinExistence type="predicted"/>
<keyword evidence="2" id="KW-1185">Reference proteome</keyword>
<dbReference type="RefSeq" id="WP_012176549.1">
    <property type="nucleotide sequence ID" value="NC_009943.1"/>
</dbReference>
<accession>A8ZZR7</accession>
<dbReference type="GO" id="GO:0006355">
    <property type="term" value="P:regulation of DNA-templated transcription"/>
    <property type="evidence" value="ECO:0007669"/>
    <property type="project" value="InterPro"/>
</dbReference>
<sequence>MDKIMSTRMDETVIQRIGLLAKKLGTSKKAVIENAVRDFAAKVEAEQGVDVLAQTFGSWQRDESAAETVASNKNVMRKSQERYKR</sequence>
<dbReference type="HOGENOM" id="CLU_2507260_0_0_7"/>
<evidence type="ECO:0000313" key="2">
    <source>
        <dbReference type="Proteomes" id="UP000008561"/>
    </source>
</evidence>
<dbReference type="KEGG" id="dol:Dole_3136"/>